<feature type="transmembrane region" description="Helical" evidence="1">
    <location>
        <begin position="150"/>
        <end position="172"/>
    </location>
</feature>
<accession>A0A1Q9CBA4</accession>
<dbReference type="Proteomes" id="UP000186817">
    <property type="component" value="Unassembled WGS sequence"/>
</dbReference>
<name>A0A1Q9CBA4_SYMMI</name>
<keyword evidence="3" id="KW-1185">Reference proteome</keyword>
<proteinExistence type="predicted"/>
<feature type="transmembrane region" description="Helical" evidence="1">
    <location>
        <begin position="122"/>
        <end position="144"/>
    </location>
</feature>
<gene>
    <name evidence="2" type="ORF">AK812_SmicGene39412</name>
</gene>
<keyword evidence="1" id="KW-1133">Transmembrane helix</keyword>
<evidence type="ECO:0008006" key="4">
    <source>
        <dbReference type="Google" id="ProtNLM"/>
    </source>
</evidence>
<feature type="transmembrane region" description="Helical" evidence="1">
    <location>
        <begin position="184"/>
        <end position="205"/>
    </location>
</feature>
<organism evidence="2 3">
    <name type="scientific">Symbiodinium microadriaticum</name>
    <name type="common">Dinoflagellate</name>
    <name type="synonym">Zooxanthella microadriatica</name>
    <dbReference type="NCBI Taxonomy" id="2951"/>
    <lineage>
        <taxon>Eukaryota</taxon>
        <taxon>Sar</taxon>
        <taxon>Alveolata</taxon>
        <taxon>Dinophyceae</taxon>
        <taxon>Suessiales</taxon>
        <taxon>Symbiodiniaceae</taxon>
        <taxon>Symbiodinium</taxon>
    </lineage>
</organism>
<dbReference type="AlphaFoldDB" id="A0A1Q9CBA4"/>
<evidence type="ECO:0000256" key="1">
    <source>
        <dbReference type="SAM" id="Phobius"/>
    </source>
</evidence>
<keyword evidence="1" id="KW-0472">Membrane</keyword>
<protein>
    <recommendedName>
        <fullName evidence="4">Transmembrane protein</fullName>
    </recommendedName>
</protein>
<reference evidence="2 3" key="1">
    <citation type="submission" date="2016-02" db="EMBL/GenBank/DDBJ databases">
        <title>Genome analysis of coral dinoflagellate symbionts highlights evolutionary adaptations to a symbiotic lifestyle.</title>
        <authorList>
            <person name="Aranda M."/>
            <person name="Li Y."/>
            <person name="Liew Y.J."/>
            <person name="Baumgarten S."/>
            <person name="Simakov O."/>
            <person name="Wilson M."/>
            <person name="Piel J."/>
            <person name="Ashoor H."/>
            <person name="Bougouffa S."/>
            <person name="Bajic V.B."/>
            <person name="Ryu T."/>
            <person name="Ravasi T."/>
            <person name="Bayer T."/>
            <person name="Micklem G."/>
            <person name="Kim H."/>
            <person name="Bhak J."/>
            <person name="Lajeunesse T.C."/>
            <person name="Voolstra C.R."/>
        </authorList>
    </citation>
    <scope>NUCLEOTIDE SEQUENCE [LARGE SCALE GENOMIC DNA]</scope>
    <source>
        <strain evidence="2 3">CCMP2467</strain>
    </source>
</reference>
<evidence type="ECO:0000313" key="3">
    <source>
        <dbReference type="Proteomes" id="UP000186817"/>
    </source>
</evidence>
<sequence>MTTFQNDIEAAVEVDCGSGWVVLYPKQRLQIAGSAESLSIRLREDYTISSHVYIHAEAGLFSSEMCTSELGPFNIQAERWLEREKMSVALAEAHALLRKVRDARARNQDTLKHAKAWFKGGFVFALLYGVFTLTTAVLTLTFAPELMMKGWVGFCSLSAVCGWTLVPRQLGYVARRYGTATSHILLWSIFIFVALFPYVIFMHAMCLHEQYDYWECMIAVVDMTDFIPLFIVPVGLTIHILVRRFHKKLAVHFYPDLLEKHVAKRAFENSIVFHGRVLEGKGRACVCSWPGKYAPAWDAMVRSSKKGNTSAAVVFLPEGCELFGLHDPIPEAGELKDVRGREARCETRSFFLCELQRTRQPGKAQSFGTCGSEHLRRETLWRRRDTEEFLSSALFQDALNSGLEELSKGKREDSSSQYSREKDRLFLHWLPPDDRHLAVVVASSVQFFPQVNEREWLFSSQLST</sequence>
<comment type="caution">
    <text evidence="2">The sequence shown here is derived from an EMBL/GenBank/DDBJ whole genome shotgun (WGS) entry which is preliminary data.</text>
</comment>
<feature type="transmembrane region" description="Helical" evidence="1">
    <location>
        <begin position="217"/>
        <end position="242"/>
    </location>
</feature>
<dbReference type="OrthoDB" id="419131at2759"/>
<dbReference type="EMBL" id="LSRX01001403">
    <property type="protein sequence ID" value="OLP80205.1"/>
    <property type="molecule type" value="Genomic_DNA"/>
</dbReference>
<evidence type="ECO:0000313" key="2">
    <source>
        <dbReference type="EMBL" id="OLP80205.1"/>
    </source>
</evidence>
<keyword evidence="1" id="KW-0812">Transmembrane</keyword>